<dbReference type="Proteomes" id="UP000309997">
    <property type="component" value="Unassembled WGS sequence"/>
</dbReference>
<protein>
    <submittedName>
        <fullName evidence="1">Uncharacterized protein</fullName>
    </submittedName>
</protein>
<evidence type="ECO:0000313" key="2">
    <source>
        <dbReference type="Proteomes" id="UP000309997"/>
    </source>
</evidence>
<keyword evidence="2" id="KW-1185">Reference proteome</keyword>
<evidence type="ECO:0000313" key="1">
    <source>
        <dbReference type="EMBL" id="KAL3577358.1"/>
    </source>
</evidence>
<organism evidence="1 2">
    <name type="scientific">Populus alba</name>
    <name type="common">White poplar</name>
    <dbReference type="NCBI Taxonomy" id="43335"/>
    <lineage>
        <taxon>Eukaryota</taxon>
        <taxon>Viridiplantae</taxon>
        <taxon>Streptophyta</taxon>
        <taxon>Embryophyta</taxon>
        <taxon>Tracheophyta</taxon>
        <taxon>Spermatophyta</taxon>
        <taxon>Magnoliopsida</taxon>
        <taxon>eudicotyledons</taxon>
        <taxon>Gunneridae</taxon>
        <taxon>Pentapetalae</taxon>
        <taxon>rosids</taxon>
        <taxon>fabids</taxon>
        <taxon>Malpighiales</taxon>
        <taxon>Salicaceae</taxon>
        <taxon>Saliceae</taxon>
        <taxon>Populus</taxon>
    </lineage>
</organism>
<accession>A0ACC4BFK2</accession>
<proteinExistence type="predicted"/>
<gene>
    <name evidence="1" type="ORF">D5086_022641</name>
</gene>
<reference evidence="1 2" key="1">
    <citation type="journal article" date="2024" name="Plant Biotechnol. J.">
        <title>Genome and CRISPR/Cas9 system of a widespread forest tree (Populus alba) in the world.</title>
        <authorList>
            <person name="Liu Y.J."/>
            <person name="Jiang P.F."/>
            <person name="Han X.M."/>
            <person name="Li X.Y."/>
            <person name="Wang H.M."/>
            <person name="Wang Y.J."/>
            <person name="Wang X.X."/>
            <person name="Zeng Q.Y."/>
        </authorList>
    </citation>
    <scope>NUCLEOTIDE SEQUENCE [LARGE SCALE GENOMIC DNA]</scope>
    <source>
        <strain evidence="2">cv. PAL-ZL1</strain>
    </source>
</reference>
<dbReference type="EMBL" id="RCHU02000011">
    <property type="protein sequence ID" value="KAL3577358.1"/>
    <property type="molecule type" value="Genomic_DNA"/>
</dbReference>
<name>A0ACC4BFK2_POPAL</name>
<sequence length="109" mass="12578">MSLSSTQFNGHCKATSETFDSEIREVEDNPPFHFRYNLQQYCVNRRSFCWTGSCAAIVANQHRAKYQPRKIRYGMIFFLQARNSHEMDRVAPIAPSPSIINHAMPSIQP</sequence>
<comment type="caution">
    <text evidence="1">The sequence shown here is derived from an EMBL/GenBank/DDBJ whole genome shotgun (WGS) entry which is preliminary data.</text>
</comment>